<keyword evidence="3" id="KW-1185">Reference proteome</keyword>
<reference evidence="2" key="1">
    <citation type="journal article" date="2020" name="Stud. Mycol.">
        <title>101 Dothideomycetes genomes: a test case for predicting lifestyles and emergence of pathogens.</title>
        <authorList>
            <person name="Haridas S."/>
            <person name="Albert R."/>
            <person name="Binder M."/>
            <person name="Bloem J."/>
            <person name="Labutti K."/>
            <person name="Salamov A."/>
            <person name="Andreopoulos B."/>
            <person name="Baker S."/>
            <person name="Barry K."/>
            <person name="Bills G."/>
            <person name="Bluhm B."/>
            <person name="Cannon C."/>
            <person name="Castanera R."/>
            <person name="Culley D."/>
            <person name="Daum C."/>
            <person name="Ezra D."/>
            <person name="Gonzalez J."/>
            <person name="Henrissat B."/>
            <person name="Kuo A."/>
            <person name="Liang C."/>
            <person name="Lipzen A."/>
            <person name="Lutzoni F."/>
            <person name="Magnuson J."/>
            <person name="Mondo S."/>
            <person name="Nolan M."/>
            <person name="Ohm R."/>
            <person name="Pangilinan J."/>
            <person name="Park H.-J."/>
            <person name="Ramirez L."/>
            <person name="Alfaro M."/>
            <person name="Sun H."/>
            <person name="Tritt A."/>
            <person name="Yoshinaga Y."/>
            <person name="Zwiers L.-H."/>
            <person name="Turgeon B."/>
            <person name="Goodwin S."/>
            <person name="Spatafora J."/>
            <person name="Crous P."/>
            <person name="Grigoriev I."/>
        </authorList>
    </citation>
    <scope>NUCLEOTIDE SEQUENCE</scope>
    <source>
        <strain evidence="2">SCOH1-5</strain>
    </source>
</reference>
<accession>A0A6A6FS13</accession>
<dbReference type="EMBL" id="ML992665">
    <property type="protein sequence ID" value="KAF2216090.1"/>
    <property type="molecule type" value="Genomic_DNA"/>
</dbReference>
<proteinExistence type="predicted"/>
<gene>
    <name evidence="2" type="ORF">CERZMDRAFT_82134</name>
</gene>
<feature type="compositionally biased region" description="Low complexity" evidence="1">
    <location>
        <begin position="53"/>
        <end position="65"/>
    </location>
</feature>
<dbReference type="OrthoDB" id="5181940at2759"/>
<evidence type="ECO:0008006" key="4">
    <source>
        <dbReference type="Google" id="ProtNLM"/>
    </source>
</evidence>
<dbReference type="Proteomes" id="UP000799539">
    <property type="component" value="Unassembled WGS sequence"/>
</dbReference>
<evidence type="ECO:0000256" key="1">
    <source>
        <dbReference type="SAM" id="MobiDB-lite"/>
    </source>
</evidence>
<feature type="region of interest" description="Disordered" evidence="1">
    <location>
        <begin position="49"/>
        <end position="84"/>
    </location>
</feature>
<evidence type="ECO:0000313" key="2">
    <source>
        <dbReference type="EMBL" id="KAF2216090.1"/>
    </source>
</evidence>
<name>A0A6A6FS13_9PEZI</name>
<protein>
    <recommendedName>
        <fullName evidence="4">SnoaL-like domain-containing protein</fullName>
    </recommendedName>
</protein>
<dbReference type="Gene3D" id="3.10.450.50">
    <property type="match status" value="1"/>
</dbReference>
<dbReference type="AlphaFoldDB" id="A0A6A6FS13"/>
<sequence>MTQITDSPDVQSIKLLIQAFFDAINAADIEGVGTYFDPHANLTIIRQEPPRAPSSESPSTSSSYPQFAHVPSPTPSATEQTPNDAHESLQVVIRTDIARFLALLEEGRKRREGQPDLHIFEKPDLESTEIKVDALFAMAWCPFRVTFAETLHHYGTLVFTVGKEAEEAEWKIEGLTQNYRRTVGWEGERQFW</sequence>
<organism evidence="2 3">
    <name type="scientific">Cercospora zeae-maydis SCOH1-5</name>
    <dbReference type="NCBI Taxonomy" id="717836"/>
    <lineage>
        <taxon>Eukaryota</taxon>
        <taxon>Fungi</taxon>
        <taxon>Dikarya</taxon>
        <taxon>Ascomycota</taxon>
        <taxon>Pezizomycotina</taxon>
        <taxon>Dothideomycetes</taxon>
        <taxon>Dothideomycetidae</taxon>
        <taxon>Mycosphaerellales</taxon>
        <taxon>Mycosphaerellaceae</taxon>
        <taxon>Cercospora</taxon>
    </lineage>
</organism>
<evidence type="ECO:0000313" key="3">
    <source>
        <dbReference type="Proteomes" id="UP000799539"/>
    </source>
</evidence>